<keyword evidence="7" id="KW-1185">Reference proteome</keyword>
<feature type="transmembrane region" description="Helical" evidence="5">
    <location>
        <begin position="755"/>
        <end position="775"/>
    </location>
</feature>
<dbReference type="NCBIfam" id="TIGR03061">
    <property type="entry name" value="pip_yhgE_Nterm"/>
    <property type="match status" value="1"/>
</dbReference>
<evidence type="ECO:0000256" key="4">
    <source>
        <dbReference type="ARBA" id="ARBA00023136"/>
    </source>
</evidence>
<dbReference type="OrthoDB" id="9811483at2"/>
<dbReference type="HOGENOM" id="CLU_004534_1_0_9"/>
<keyword evidence="4 5" id="KW-0472">Membrane</keyword>
<evidence type="ECO:0000256" key="5">
    <source>
        <dbReference type="SAM" id="Phobius"/>
    </source>
</evidence>
<dbReference type="NCBIfam" id="TIGR03057">
    <property type="entry name" value="xxxLxxG_by_4"/>
    <property type="match status" value="4"/>
</dbReference>
<organism evidence="6 7">
    <name type="scientific">Coprobacillus cateniformis</name>
    <dbReference type="NCBI Taxonomy" id="100884"/>
    <lineage>
        <taxon>Bacteria</taxon>
        <taxon>Bacillati</taxon>
        <taxon>Bacillota</taxon>
        <taxon>Erysipelotrichia</taxon>
        <taxon>Erysipelotrichales</taxon>
        <taxon>Coprobacillaceae</taxon>
        <taxon>Coprobacillus</taxon>
    </lineage>
</organism>
<dbReference type="InterPro" id="IPR017500">
    <property type="entry name" value="Phage_infect_YhgE_N"/>
</dbReference>
<dbReference type="SUPFAM" id="SSF101967">
    <property type="entry name" value="Adhesin YadA, collagen-binding domain"/>
    <property type="match status" value="1"/>
</dbReference>
<evidence type="ECO:0000313" key="6">
    <source>
        <dbReference type="EMBL" id="EFW04728.1"/>
    </source>
</evidence>
<dbReference type="Gene3D" id="3.40.1710.10">
    <property type="entry name" value="abc type-2 transporter like domain"/>
    <property type="match status" value="1"/>
</dbReference>
<dbReference type="PANTHER" id="PTHR43077">
    <property type="entry name" value="TRANSPORT PERMEASE YVFS-RELATED"/>
    <property type="match status" value="1"/>
</dbReference>
<evidence type="ECO:0000313" key="7">
    <source>
        <dbReference type="Proteomes" id="UP000003157"/>
    </source>
</evidence>
<feature type="transmembrane region" description="Helical" evidence="5">
    <location>
        <begin position="698"/>
        <end position="717"/>
    </location>
</feature>
<feature type="transmembrane region" description="Helical" evidence="5">
    <location>
        <begin position="633"/>
        <end position="659"/>
    </location>
</feature>
<gene>
    <name evidence="6" type="ORF">HMPREF9488_01852</name>
</gene>
<evidence type="ECO:0008006" key="8">
    <source>
        <dbReference type="Google" id="ProtNLM"/>
    </source>
</evidence>
<dbReference type="InterPro" id="IPR023908">
    <property type="entry name" value="xxxLxxG_rpt"/>
</dbReference>
<sequence length="792" mass="84726">MVKQEWKNIFHNTWIKVVMVAIIAIPSLYACIFLGSMWDPYGNSGAIPVAVVNEDKEVTYNDASLAVGEELVKNLRDNDSMEFHFVNASDALRGLEDSQYYMIITIPNDFSKNATTLLDKQPQKMVLNYTTNPGTNYIASKMDDSAIAKIKAEVSASVTKTYAESIFKQIAVLSNGLGEASDGTNQLTDGVDQLRDGNKTISDNLKVLASSSLTFQDGASTLTKGLKDYTDGIITVNNGVYTLKNGLDTLNHSTGALATGVNRLNEGAKELQTGVNQYTAGAQQAYEGTQQLIGNNQVLQIGAESLGQATQTLSAGVSDLESKVSAAQTSLSSYLDLYNTLKSSNSALAGRLKDSGLDAATVSSITGGKVTTELPSFESMLLQMNDSVSELNTAVKTQLKPGTQELNAKVNGGSYTTLNSQHQPTQVTVDQKQSLVYGVKTYLAGASQVNSGLKVLTANNQSLAKGSQELAEGTELLVKQIPTLMSGVKALDSGASDLYKGTSTLVSNNSTILNGSKALSTGASQISSGANQLADGSHTLGTGLNTVKTGVSTLNTSLKDGADKSKMTTTNSTFDMMASPVDTTHNEISTVENNGHAMAPYMMSVALYVAGLAFTLMYPVLEGAKDAESGWKYWLSKATVMFTISTIAAIVMISCLRIFNGFEPQQLMQTYLFAILVSAAFMALIVLLNVTTGYIGEFLLLVFMIINLGGSAGTYPLETSAGFFKAIHNFVPYTYSVNGFRKVISMANASLTTEVIVFVGILIGCSVLTILYYHFKKNREKHLIPQAFEKHE</sequence>
<keyword evidence="2 5" id="KW-0812">Transmembrane</keyword>
<feature type="transmembrane region" description="Helical" evidence="5">
    <location>
        <begin position="671"/>
        <end position="691"/>
    </location>
</feature>
<dbReference type="InterPro" id="IPR011049">
    <property type="entry name" value="Serralysin-like_metalloprot_C"/>
</dbReference>
<keyword evidence="3 5" id="KW-1133">Transmembrane helix</keyword>
<dbReference type="EMBL" id="ADKX01000033">
    <property type="protein sequence ID" value="EFW04728.1"/>
    <property type="molecule type" value="Genomic_DNA"/>
</dbReference>
<dbReference type="GO" id="GO:0016020">
    <property type="term" value="C:membrane"/>
    <property type="evidence" value="ECO:0007669"/>
    <property type="project" value="UniProtKB-SubCell"/>
</dbReference>
<dbReference type="GeneID" id="78229802"/>
<evidence type="ECO:0000256" key="2">
    <source>
        <dbReference type="ARBA" id="ARBA00022692"/>
    </source>
</evidence>
<comment type="caution">
    <text evidence="6">The sequence shown here is derived from an EMBL/GenBank/DDBJ whole genome shotgun (WGS) entry which is preliminary data.</text>
</comment>
<dbReference type="Proteomes" id="UP000003157">
    <property type="component" value="Unassembled WGS sequence"/>
</dbReference>
<comment type="subcellular location">
    <subcellularLocation>
        <location evidence="1">Membrane</location>
        <topology evidence="1">Multi-pass membrane protein</topology>
    </subcellularLocation>
</comment>
<dbReference type="eggNOG" id="COG1511">
    <property type="taxonomic scope" value="Bacteria"/>
</dbReference>
<evidence type="ECO:0000256" key="1">
    <source>
        <dbReference type="ARBA" id="ARBA00004141"/>
    </source>
</evidence>
<dbReference type="RefSeq" id="WP_008788954.1">
    <property type="nucleotide sequence ID" value="NZ_AKCB01000001.1"/>
</dbReference>
<name>E7GAR2_9FIRM</name>
<dbReference type="GO" id="GO:0140359">
    <property type="term" value="F:ABC-type transporter activity"/>
    <property type="evidence" value="ECO:0007669"/>
    <property type="project" value="InterPro"/>
</dbReference>
<dbReference type="PROSITE" id="PS51257">
    <property type="entry name" value="PROKAR_LIPOPROTEIN"/>
    <property type="match status" value="1"/>
</dbReference>
<protein>
    <recommendedName>
        <fullName evidence="8">YhgE/Pip domain-containing protein</fullName>
    </recommendedName>
</protein>
<dbReference type="PANTHER" id="PTHR43077:SF5">
    <property type="entry name" value="PHAGE INFECTION PROTEIN"/>
    <property type="match status" value="1"/>
</dbReference>
<dbReference type="AlphaFoldDB" id="E7GAR2"/>
<accession>E7GAR2</accession>
<reference evidence="6 7" key="1">
    <citation type="submission" date="2010-12" db="EMBL/GenBank/DDBJ databases">
        <title>The Genome Sequence of Coprobacillus sp. strain 29_1.</title>
        <authorList>
            <consortium name="The Broad Institute Genome Sequencing Platform"/>
            <person name="Earl A."/>
            <person name="Ward D."/>
            <person name="Feldgarden M."/>
            <person name="Gevers D."/>
            <person name="Daigneault M."/>
            <person name="Sibley C.D."/>
            <person name="White A."/>
            <person name="Strauss J."/>
            <person name="Allen-Vercoe E."/>
            <person name="Young S.K."/>
            <person name="Zeng Q."/>
            <person name="Gargeya S."/>
            <person name="Fitzgerald M."/>
            <person name="Haas B."/>
            <person name="Abouelleil A."/>
            <person name="Alvarado L."/>
            <person name="Arachchi H.M."/>
            <person name="Berlin A."/>
            <person name="Brown A."/>
            <person name="Chapman S.B."/>
            <person name="Chen Z."/>
            <person name="Dunbar C."/>
            <person name="Freedman E."/>
            <person name="Gearin G."/>
            <person name="Gellesch M."/>
            <person name="Goldberg J."/>
            <person name="Griggs A."/>
            <person name="Gujja S."/>
            <person name="Heilman E."/>
            <person name="Heiman D."/>
            <person name="Howarth C."/>
            <person name="Larson L."/>
            <person name="Lui A."/>
            <person name="MacDonald P.J.P."/>
            <person name="Mehta T."/>
            <person name="Montmayeur A."/>
            <person name="Murphy C."/>
            <person name="Neiman D."/>
            <person name="Pearson M."/>
            <person name="Priest M."/>
            <person name="Roberts A."/>
            <person name="Saif S."/>
            <person name="Shea T."/>
            <person name="Shenoy N."/>
            <person name="Sisk P."/>
            <person name="Stolte C."/>
            <person name="Sykes S."/>
            <person name="White J."/>
            <person name="Yandava C."/>
            <person name="Nusbaum C."/>
            <person name="Birren B."/>
        </authorList>
    </citation>
    <scope>NUCLEOTIDE SEQUENCE [LARGE SCALE GENOMIC DNA]</scope>
    <source>
        <strain evidence="6 7">29_1</strain>
    </source>
</reference>
<feature type="transmembrane region" description="Helical" evidence="5">
    <location>
        <begin position="601"/>
        <end position="621"/>
    </location>
</feature>
<feature type="transmembrane region" description="Helical" evidence="5">
    <location>
        <begin position="12"/>
        <end position="38"/>
    </location>
</feature>
<dbReference type="NCBIfam" id="TIGR03062">
    <property type="entry name" value="pip_yhgE_Cterm"/>
    <property type="match status" value="1"/>
</dbReference>
<dbReference type="InterPro" id="IPR051328">
    <property type="entry name" value="T7SS_ABC-Transporter"/>
</dbReference>
<proteinExistence type="predicted"/>
<dbReference type="InterPro" id="IPR017501">
    <property type="entry name" value="Phage_infect_YhgE_C"/>
</dbReference>
<dbReference type="STRING" id="100884.GCA_000269565_01948"/>
<evidence type="ECO:0000256" key="3">
    <source>
        <dbReference type="ARBA" id="ARBA00022989"/>
    </source>
</evidence>